<feature type="DNA-binding region" description="Homeobox" evidence="2">
    <location>
        <begin position="3"/>
        <end position="20"/>
    </location>
</feature>
<feature type="compositionally biased region" description="Low complexity" evidence="3">
    <location>
        <begin position="87"/>
        <end position="115"/>
    </location>
</feature>
<accession>A0A9P0GW85</accession>
<reference evidence="5" key="1">
    <citation type="submission" date="2022-01" db="EMBL/GenBank/DDBJ databases">
        <authorList>
            <person name="King R."/>
        </authorList>
    </citation>
    <scope>NUCLEOTIDE SEQUENCE</scope>
</reference>
<reference evidence="5" key="2">
    <citation type="submission" date="2022-10" db="EMBL/GenBank/DDBJ databases">
        <authorList>
            <consortium name="ENA_rothamsted_submissions"/>
            <consortium name="culmorum"/>
            <person name="King R."/>
        </authorList>
    </citation>
    <scope>NUCLEOTIDE SEQUENCE</scope>
</reference>
<keyword evidence="6" id="KW-1185">Reference proteome</keyword>
<dbReference type="Proteomes" id="UP001153737">
    <property type="component" value="Chromosome 7"/>
</dbReference>
<dbReference type="InterPro" id="IPR001356">
    <property type="entry name" value="HD"/>
</dbReference>
<gene>
    <name evidence="5" type="ORF">PHAECO_LOCUS11038</name>
</gene>
<proteinExistence type="predicted"/>
<feature type="region of interest" description="Disordered" evidence="3">
    <location>
        <begin position="11"/>
        <end position="161"/>
    </location>
</feature>
<dbReference type="InterPro" id="IPR050848">
    <property type="entry name" value="Homeobox_TF"/>
</dbReference>
<dbReference type="OrthoDB" id="6159439at2759"/>
<feature type="compositionally biased region" description="Polar residues" evidence="3">
    <location>
        <begin position="132"/>
        <end position="153"/>
    </location>
</feature>
<feature type="compositionally biased region" description="Basic and acidic residues" evidence="3">
    <location>
        <begin position="116"/>
        <end position="131"/>
    </location>
</feature>
<dbReference type="PROSITE" id="PS50071">
    <property type="entry name" value="HOMEOBOX_2"/>
    <property type="match status" value="1"/>
</dbReference>
<evidence type="ECO:0000313" key="6">
    <source>
        <dbReference type="Proteomes" id="UP001153737"/>
    </source>
</evidence>
<protein>
    <recommendedName>
        <fullName evidence="4">Homeobox domain-containing protein</fullName>
    </recommendedName>
</protein>
<feature type="compositionally biased region" description="Basic and acidic residues" evidence="3">
    <location>
        <begin position="43"/>
        <end position="55"/>
    </location>
</feature>
<feature type="domain" description="Homeobox" evidence="4">
    <location>
        <begin position="1"/>
        <end position="19"/>
    </location>
</feature>
<dbReference type="PANTHER" id="PTHR24333:SF13">
    <property type="entry name" value="HOMEOBOX DOMAIN-CONTAINING PROTEIN"/>
    <property type="match status" value="1"/>
</dbReference>
<dbReference type="PANTHER" id="PTHR24333">
    <property type="entry name" value="HOMEO BOX HB9 LIKE A-RELATED"/>
    <property type="match status" value="1"/>
</dbReference>
<dbReference type="InterPro" id="IPR009057">
    <property type="entry name" value="Homeodomain-like_sf"/>
</dbReference>
<evidence type="ECO:0000313" key="5">
    <source>
        <dbReference type="EMBL" id="CAH1176564.1"/>
    </source>
</evidence>
<comment type="subcellular location">
    <subcellularLocation>
        <location evidence="1 2">Nucleus</location>
    </subcellularLocation>
</comment>
<sequence>MEMLVKVWFQNRRMKHKRQTLGKQGEDGDDKDSVTSESSRSAKLSDKFLEEDISKKSCQGCEMPATGICGSNEEFPDIKTNKGNDKNTPSETNNNISNNNNNFSNNSNTSSIDSSASHDKLMNEGDSRSNEESGSSKTSKIPKNSPVLSNTTVLKVEGRRNSPIATCEKKAGMKKVSASPSLSKDSGISFGSNESISIKMSPISSSGIPTNLLYPHHRQSSSPTTATAIASATVTIQNGNMPIAHFPDQFNSNNQTEYRAQNRQKHYQMSQIYTGHMYSQNHPAVNSAQDYHGSHPNNMGHHNPTRFPGKGRQSNYSAHANQYFYKHSGCDDYTIGSNIYGQVHHAGENGYHHYGYSGNNVYPNDGNETMAQMPNSVCHNQDLTSDYYDSENMIPVSTRLQNQPEYPNRVGYYDSTYSSSNVTQNADTTYVSTEIFPGDNSTSIMTPPASCATEGSENHNFHQFYPGETQTQVAVPAESSNSSSDFNFLSSLANDYTPEYYQI</sequence>
<keyword evidence="2" id="KW-0371">Homeobox</keyword>
<organism evidence="5 6">
    <name type="scientific">Phaedon cochleariae</name>
    <name type="common">Mustard beetle</name>
    <dbReference type="NCBI Taxonomy" id="80249"/>
    <lineage>
        <taxon>Eukaryota</taxon>
        <taxon>Metazoa</taxon>
        <taxon>Ecdysozoa</taxon>
        <taxon>Arthropoda</taxon>
        <taxon>Hexapoda</taxon>
        <taxon>Insecta</taxon>
        <taxon>Pterygota</taxon>
        <taxon>Neoptera</taxon>
        <taxon>Endopterygota</taxon>
        <taxon>Coleoptera</taxon>
        <taxon>Polyphaga</taxon>
        <taxon>Cucujiformia</taxon>
        <taxon>Chrysomeloidea</taxon>
        <taxon>Chrysomelidae</taxon>
        <taxon>Chrysomelinae</taxon>
        <taxon>Chrysomelini</taxon>
        <taxon>Phaedon</taxon>
    </lineage>
</organism>
<keyword evidence="2" id="KW-0539">Nucleus</keyword>
<dbReference type="SUPFAM" id="SSF46689">
    <property type="entry name" value="Homeodomain-like"/>
    <property type="match status" value="1"/>
</dbReference>
<feature type="compositionally biased region" description="Basic and acidic residues" evidence="3">
    <location>
        <begin position="76"/>
        <end position="85"/>
    </location>
</feature>
<dbReference type="AlphaFoldDB" id="A0A9P0GW85"/>
<evidence type="ECO:0000259" key="4">
    <source>
        <dbReference type="PROSITE" id="PS50071"/>
    </source>
</evidence>
<evidence type="ECO:0000256" key="2">
    <source>
        <dbReference type="PROSITE-ProRule" id="PRU00108"/>
    </source>
</evidence>
<dbReference type="CDD" id="cd00086">
    <property type="entry name" value="homeodomain"/>
    <property type="match status" value="1"/>
</dbReference>
<dbReference type="Gene3D" id="1.10.10.60">
    <property type="entry name" value="Homeodomain-like"/>
    <property type="match status" value="1"/>
</dbReference>
<evidence type="ECO:0000256" key="3">
    <source>
        <dbReference type="SAM" id="MobiDB-lite"/>
    </source>
</evidence>
<evidence type="ECO:0000256" key="1">
    <source>
        <dbReference type="ARBA" id="ARBA00004123"/>
    </source>
</evidence>
<name>A0A9P0GW85_PHACE</name>
<dbReference type="GO" id="GO:0005634">
    <property type="term" value="C:nucleus"/>
    <property type="evidence" value="ECO:0007669"/>
    <property type="project" value="UniProtKB-SubCell"/>
</dbReference>
<dbReference type="GO" id="GO:0003677">
    <property type="term" value="F:DNA binding"/>
    <property type="evidence" value="ECO:0007669"/>
    <property type="project" value="UniProtKB-UniRule"/>
</dbReference>
<keyword evidence="2" id="KW-0238">DNA-binding</keyword>
<dbReference type="EMBL" id="OU896713">
    <property type="protein sequence ID" value="CAH1176564.1"/>
    <property type="molecule type" value="Genomic_DNA"/>
</dbReference>